<reference evidence="12 13" key="1">
    <citation type="submission" date="2019-03" db="EMBL/GenBank/DDBJ databases">
        <title>Genomic Encyclopedia of Type Strains, Phase IV (KMG-IV): sequencing the most valuable type-strain genomes for metagenomic binning, comparative biology and taxonomic classification.</title>
        <authorList>
            <person name="Goeker M."/>
        </authorList>
    </citation>
    <scope>NUCLEOTIDE SEQUENCE [LARGE SCALE GENOMIC DNA]</scope>
    <source>
        <strain evidence="12 13">LX-B</strain>
    </source>
</reference>
<dbReference type="InterPro" id="IPR049783">
    <property type="entry name" value="ABC_perm_TupB-like"/>
</dbReference>
<dbReference type="InterPro" id="IPR035906">
    <property type="entry name" value="MetI-like_sf"/>
</dbReference>
<evidence type="ECO:0000256" key="8">
    <source>
        <dbReference type="ARBA" id="ARBA00023136"/>
    </source>
</evidence>
<protein>
    <recommendedName>
        <fullName evidence="10">Molybdenum transport system permease</fullName>
    </recommendedName>
</protein>
<keyword evidence="7 9" id="KW-1133">Transmembrane helix</keyword>
<proteinExistence type="inferred from homology"/>
<dbReference type="CDD" id="cd06261">
    <property type="entry name" value="TM_PBP2"/>
    <property type="match status" value="1"/>
</dbReference>
<keyword evidence="8 9" id="KW-0472">Membrane</keyword>
<evidence type="ECO:0000313" key="13">
    <source>
        <dbReference type="Proteomes" id="UP000295008"/>
    </source>
</evidence>
<keyword evidence="5 10" id="KW-0500">Molybdenum</keyword>
<feature type="domain" description="ABC transmembrane type-1" evidence="11">
    <location>
        <begin position="15"/>
        <end position="217"/>
    </location>
</feature>
<gene>
    <name evidence="12" type="ORF">EDC14_100550</name>
</gene>
<comment type="similarity">
    <text evidence="2 10">Belongs to the binding-protein-dependent transport system permease family. CysTW subfamily.</text>
</comment>
<dbReference type="NCBIfam" id="TIGR02141">
    <property type="entry name" value="modB_ABC"/>
    <property type="match status" value="1"/>
</dbReference>
<evidence type="ECO:0000313" key="12">
    <source>
        <dbReference type="EMBL" id="TCL73188.1"/>
    </source>
</evidence>
<dbReference type="Pfam" id="PF00528">
    <property type="entry name" value="BPD_transp_1"/>
    <property type="match status" value="1"/>
</dbReference>
<accession>A0A4R1S1Z8</accession>
<dbReference type="InterPro" id="IPR011867">
    <property type="entry name" value="ModB_ABC"/>
</dbReference>
<dbReference type="Gene3D" id="1.10.3720.10">
    <property type="entry name" value="MetI-like"/>
    <property type="match status" value="1"/>
</dbReference>
<keyword evidence="3 9" id="KW-0813">Transport</keyword>
<feature type="transmembrane region" description="Helical" evidence="9">
    <location>
        <begin position="53"/>
        <end position="75"/>
    </location>
</feature>
<dbReference type="AlphaFoldDB" id="A0A4R1S1Z8"/>
<dbReference type="GO" id="GO:0015098">
    <property type="term" value="F:molybdate ion transmembrane transporter activity"/>
    <property type="evidence" value="ECO:0007669"/>
    <property type="project" value="UniProtKB-UniRule"/>
</dbReference>
<evidence type="ECO:0000256" key="6">
    <source>
        <dbReference type="ARBA" id="ARBA00022692"/>
    </source>
</evidence>
<comment type="subcellular location">
    <subcellularLocation>
        <location evidence="1 9">Cell membrane</location>
        <topology evidence="1 9">Multi-pass membrane protein</topology>
    </subcellularLocation>
</comment>
<dbReference type="InterPro" id="IPR000515">
    <property type="entry name" value="MetI-like"/>
</dbReference>
<keyword evidence="4 10" id="KW-1003">Cell membrane</keyword>
<evidence type="ECO:0000259" key="11">
    <source>
        <dbReference type="PROSITE" id="PS50928"/>
    </source>
</evidence>
<evidence type="ECO:0000256" key="9">
    <source>
        <dbReference type="RuleBase" id="RU363032"/>
    </source>
</evidence>
<dbReference type="EMBL" id="SLUN01000005">
    <property type="protein sequence ID" value="TCL73188.1"/>
    <property type="molecule type" value="Genomic_DNA"/>
</dbReference>
<comment type="caution">
    <text evidence="12">The sequence shown here is derived from an EMBL/GenBank/DDBJ whole genome shotgun (WGS) entry which is preliminary data.</text>
</comment>
<evidence type="ECO:0000256" key="10">
    <source>
        <dbReference type="RuleBase" id="RU365097"/>
    </source>
</evidence>
<dbReference type="Proteomes" id="UP000295008">
    <property type="component" value="Unassembled WGS sequence"/>
</dbReference>
<dbReference type="NCBIfam" id="NF038017">
    <property type="entry name" value="ABC_perm1"/>
    <property type="match status" value="1"/>
</dbReference>
<feature type="transmembrane region" description="Helical" evidence="9">
    <location>
        <begin position="87"/>
        <end position="112"/>
    </location>
</feature>
<evidence type="ECO:0000256" key="3">
    <source>
        <dbReference type="ARBA" id="ARBA00022448"/>
    </source>
</evidence>
<sequence length="258" mass="27447">MTEGTGDDMMDWQPVLLSLKIAAMSLAGVAVAGIGAAYLLTRRDFPGKNLCETLLTLPLVLPPIVTGFLLLVLVGRQGPIGKLLNQLGGFQIVFTPFAAVLAAAAVAFPLMYQSAKAALQGVNHHLEDAARTLGAGEWKVFRTVTLPLARQGIYSGMVLAFSRALGEFGATAMVAGNIPGRTQTIPVAIYFASESNDLTTAGLYVLIISVLTFGMVYGVNHWLNKSFGKWARRRWRVRSGHWEGIAGVSASSGVQSGK</sequence>
<feature type="transmembrane region" description="Helical" evidence="9">
    <location>
        <begin position="201"/>
        <end position="223"/>
    </location>
</feature>
<evidence type="ECO:0000256" key="7">
    <source>
        <dbReference type="ARBA" id="ARBA00022989"/>
    </source>
</evidence>
<dbReference type="PROSITE" id="PS50928">
    <property type="entry name" value="ABC_TM1"/>
    <property type="match status" value="1"/>
</dbReference>
<name>A0A4R1S1Z8_HYDET</name>
<comment type="caution">
    <text evidence="10">Lacks conserved residue(s) required for the propagation of feature annotation.</text>
</comment>
<dbReference type="PANTHER" id="PTHR30183:SF3">
    <property type="entry name" value="MOLYBDENUM TRANSPORT SYSTEM PERMEASE PROTEIN MODB"/>
    <property type="match status" value="1"/>
</dbReference>
<organism evidence="12 13">
    <name type="scientific">Hydrogenispora ethanolica</name>
    <dbReference type="NCBI Taxonomy" id="1082276"/>
    <lineage>
        <taxon>Bacteria</taxon>
        <taxon>Bacillati</taxon>
        <taxon>Bacillota</taxon>
        <taxon>Hydrogenispora</taxon>
    </lineage>
</organism>
<feature type="transmembrane region" description="Helical" evidence="9">
    <location>
        <begin position="21"/>
        <end position="41"/>
    </location>
</feature>
<evidence type="ECO:0000256" key="2">
    <source>
        <dbReference type="ARBA" id="ARBA00007069"/>
    </source>
</evidence>
<dbReference type="SUPFAM" id="SSF161098">
    <property type="entry name" value="MetI-like"/>
    <property type="match status" value="1"/>
</dbReference>
<keyword evidence="6 9" id="KW-0812">Transmembrane</keyword>
<keyword evidence="13" id="KW-1185">Reference proteome</keyword>
<evidence type="ECO:0000256" key="4">
    <source>
        <dbReference type="ARBA" id="ARBA00022475"/>
    </source>
</evidence>
<evidence type="ECO:0000256" key="1">
    <source>
        <dbReference type="ARBA" id="ARBA00004651"/>
    </source>
</evidence>
<dbReference type="GO" id="GO:0005886">
    <property type="term" value="C:plasma membrane"/>
    <property type="evidence" value="ECO:0007669"/>
    <property type="project" value="UniProtKB-SubCell"/>
</dbReference>
<evidence type="ECO:0000256" key="5">
    <source>
        <dbReference type="ARBA" id="ARBA00022505"/>
    </source>
</evidence>
<comment type="function">
    <text evidence="10">Part of the binding-protein-dependent transport system for molybdenum; probably responsible for the translocation of the substrate across the membrane.</text>
</comment>
<dbReference type="PANTHER" id="PTHR30183">
    <property type="entry name" value="MOLYBDENUM TRANSPORT SYSTEM PERMEASE PROTEIN MODB"/>
    <property type="match status" value="1"/>
</dbReference>